<name>W6AXI3_9MOLU</name>
<proteinExistence type="predicted"/>
<dbReference type="Gene3D" id="3.40.50.10490">
    <property type="entry name" value="Glucose-6-phosphate isomerase like protein, domain 1"/>
    <property type="match status" value="1"/>
</dbReference>
<dbReference type="EMBL" id="CP006720">
    <property type="protein sequence ID" value="AHI58454.1"/>
    <property type="molecule type" value="Genomic_DNA"/>
</dbReference>
<keyword evidence="2" id="KW-1185">Reference proteome</keyword>
<dbReference type="OrthoDB" id="9779207at2"/>
<reference evidence="1 2" key="1">
    <citation type="submission" date="2013-09" db="EMBL/GenBank/DDBJ databases">
        <title>Complete genome sequence of Spiroplasma mirum suckling mouse cataract agent.</title>
        <authorList>
            <person name="Landry C.A."/>
            <person name="Bastian F.O."/>
            <person name="Thune R.L."/>
        </authorList>
    </citation>
    <scope>NUCLEOTIDE SEQUENCE [LARGE SCALE GENOMIC DNA]</scope>
    <source>
        <strain evidence="1 2">SMCA</strain>
    </source>
</reference>
<dbReference type="Proteomes" id="UP000019260">
    <property type="component" value="Chromosome"/>
</dbReference>
<dbReference type="PATRIC" id="fig|838561.3.peg.1095"/>
<dbReference type="STRING" id="838561.P344_05730"/>
<dbReference type="RefSeq" id="WP_025317695.1">
    <property type="nucleotide sequence ID" value="NZ_CP002082.1"/>
</dbReference>
<evidence type="ECO:0000313" key="2">
    <source>
        <dbReference type="Proteomes" id="UP000019260"/>
    </source>
</evidence>
<evidence type="ECO:0000313" key="1">
    <source>
        <dbReference type="EMBL" id="AHI58454.1"/>
    </source>
</evidence>
<gene>
    <name evidence="1" type="ORF">P344_05730</name>
</gene>
<evidence type="ECO:0008006" key="3">
    <source>
        <dbReference type="Google" id="ProtNLM"/>
    </source>
</evidence>
<sequence>MAVKNHDDHKALVLLLPDATNDKTFAMTSSFTSMLLYCLVALTSEDNSDQLEQEINNIINIVDNIINNDY</sequence>
<protein>
    <recommendedName>
        <fullName evidence="3">SIS domain-containing protein</fullName>
    </recommendedName>
</protein>
<accession>W6AXI3</accession>
<dbReference type="AlphaFoldDB" id="W6AXI3"/>
<organism evidence="1 2">
    <name type="scientific">Spiroplasma mirum ATCC 29335</name>
    <dbReference type="NCBI Taxonomy" id="838561"/>
    <lineage>
        <taxon>Bacteria</taxon>
        <taxon>Bacillati</taxon>
        <taxon>Mycoplasmatota</taxon>
        <taxon>Mollicutes</taxon>
        <taxon>Entomoplasmatales</taxon>
        <taxon>Spiroplasmataceae</taxon>
        <taxon>Spiroplasma</taxon>
    </lineage>
</organism>
<dbReference type="KEGG" id="smia:P344_05730"/>
<dbReference type="HOGENOM" id="CLU_2755849_0_0_14"/>